<sequence length="206" mass="23337">MYARSTTIRGVPKALDEGARWVRDEVLPVLQEMDGFVGLSMLGERETGRSIITSAWRDEESMRASEPRMHPMRERFQQTFGGELEVEEWEIAVLHRARQTGDGAAAAVVRTRTDPGRVDQALDVFRRDVMPQLEERPGFCSVSLMVNRQSGRMWGVTAYENRESLERVRQEAERARQAAAPGMGVEVLEVAEMELLLAHLRVPETV</sequence>
<evidence type="ECO:0000313" key="3">
    <source>
        <dbReference type="Proteomes" id="UP000199152"/>
    </source>
</evidence>
<dbReference type="Gene3D" id="3.30.70.100">
    <property type="match status" value="1"/>
</dbReference>
<dbReference type="OrthoDB" id="5182530at2"/>
<proteinExistence type="predicted"/>
<dbReference type="SUPFAM" id="SSF54909">
    <property type="entry name" value="Dimeric alpha+beta barrel"/>
    <property type="match status" value="2"/>
</dbReference>
<organism evidence="2 3">
    <name type="scientific">Geodermatophilus ruber</name>
    <dbReference type="NCBI Taxonomy" id="504800"/>
    <lineage>
        <taxon>Bacteria</taxon>
        <taxon>Bacillati</taxon>
        <taxon>Actinomycetota</taxon>
        <taxon>Actinomycetes</taxon>
        <taxon>Geodermatophilales</taxon>
        <taxon>Geodermatophilaceae</taxon>
        <taxon>Geodermatophilus</taxon>
    </lineage>
</organism>
<dbReference type="Proteomes" id="UP000199152">
    <property type="component" value="Unassembled WGS sequence"/>
</dbReference>
<evidence type="ECO:0000259" key="1">
    <source>
        <dbReference type="Pfam" id="PF03992"/>
    </source>
</evidence>
<dbReference type="InterPro" id="IPR011008">
    <property type="entry name" value="Dimeric_a/b-barrel"/>
</dbReference>
<keyword evidence="2" id="KW-0560">Oxidoreductase</keyword>
<reference evidence="2 3" key="1">
    <citation type="submission" date="2016-10" db="EMBL/GenBank/DDBJ databases">
        <authorList>
            <person name="de Groot N.N."/>
        </authorList>
    </citation>
    <scope>NUCLEOTIDE SEQUENCE [LARGE SCALE GENOMIC DNA]</scope>
    <source>
        <strain evidence="2 3">DSM 45317</strain>
    </source>
</reference>
<dbReference type="STRING" id="504800.SAMN04488085_102361"/>
<dbReference type="EMBL" id="FOSW01000002">
    <property type="protein sequence ID" value="SFK58995.1"/>
    <property type="molecule type" value="Genomic_DNA"/>
</dbReference>
<dbReference type="Pfam" id="PF03992">
    <property type="entry name" value="ABM"/>
    <property type="match status" value="1"/>
</dbReference>
<protein>
    <submittedName>
        <fullName evidence="2">Antibiotic biosynthesis monooxygenase</fullName>
    </submittedName>
</protein>
<keyword evidence="2" id="KW-0503">Monooxygenase</keyword>
<dbReference type="InParanoid" id="A0A1I4AR72"/>
<dbReference type="RefSeq" id="WP_091321647.1">
    <property type="nucleotide sequence ID" value="NZ_FOSW01000002.1"/>
</dbReference>
<dbReference type="GO" id="GO:0004497">
    <property type="term" value="F:monooxygenase activity"/>
    <property type="evidence" value="ECO:0007669"/>
    <property type="project" value="UniProtKB-KW"/>
</dbReference>
<dbReference type="AlphaFoldDB" id="A0A1I4AR72"/>
<accession>A0A1I4AR72</accession>
<evidence type="ECO:0000313" key="2">
    <source>
        <dbReference type="EMBL" id="SFK58995.1"/>
    </source>
</evidence>
<name>A0A1I4AR72_9ACTN</name>
<dbReference type="InterPro" id="IPR007138">
    <property type="entry name" value="ABM_dom"/>
</dbReference>
<feature type="domain" description="ABM" evidence="1">
    <location>
        <begin position="107"/>
        <end position="173"/>
    </location>
</feature>
<keyword evidence="3" id="KW-1185">Reference proteome</keyword>
<gene>
    <name evidence="2" type="ORF">SAMN04488085_102361</name>
</gene>